<dbReference type="InterPro" id="IPR016136">
    <property type="entry name" value="DNA_helicase_N/primase_C"/>
</dbReference>
<evidence type="ECO:0000256" key="2">
    <source>
        <dbReference type="ARBA" id="ARBA00023125"/>
    </source>
</evidence>
<keyword evidence="4" id="KW-0547">Nucleotide-binding</keyword>
<dbReference type="SUPFAM" id="SSF48024">
    <property type="entry name" value="N-terminal domain of DnaB helicase"/>
    <property type="match status" value="1"/>
</dbReference>
<dbReference type="STRING" id="298654.FraEuI1c_6434"/>
<keyword evidence="5" id="KW-1185">Reference proteome</keyword>
<dbReference type="InterPro" id="IPR036185">
    <property type="entry name" value="DNA_heli_DnaB-like_N_sf"/>
</dbReference>
<sequence length="483" mass="51847">MSLAPVRAAPSIDLGALLPHDLDAERATLGALLQYSGDRQGFDRIHECGLTADDFYQSRHATIYGVMLGLSRDETPVDAITVAAELIARGELDRIGSAAYLHTLLESTPSRENGGYYARVVRALAKRRRSIEAADRLRQVIATGGDMDEALRQHRATLDELDAADGPATPVLRAKVLDRSALARLPRPQSLIKNTIDRRTVALLAGAPAVGKSFVALSWACCVATGTPWLGRAVDCARVLYVAAEGAFGLDARIGAWEAANGVTVDDGWLDVLPEPVQLLDAAAVDGLVDLVAAERYRLVVVDTFARSIVGADENSARDVGIAVDALELVRRATDDTAVLLVHHTGKDRSTVRGSSALEAAVDTVYGVDGDAALIKMTRSKRKEGPREDELTLRLVASADSVTIESHFDLGTDRELAESETRLLKIVRDSFGTTGATGTQLRDVAEMPRTTFYRALNLLVSRGALRNDGTQQRPFYVLGGTVA</sequence>
<dbReference type="InterPro" id="IPR007693">
    <property type="entry name" value="DNA_helicase_DnaB-like_N"/>
</dbReference>
<dbReference type="PANTHER" id="PTHR30153:SF2">
    <property type="entry name" value="REPLICATIVE DNA HELICASE"/>
    <property type="match status" value="1"/>
</dbReference>
<evidence type="ECO:0000259" key="3">
    <source>
        <dbReference type="Pfam" id="PF00772"/>
    </source>
</evidence>
<dbReference type="HOGENOM" id="CLU_564698_0_0_11"/>
<dbReference type="Proteomes" id="UP000002484">
    <property type="component" value="Chromosome"/>
</dbReference>
<evidence type="ECO:0000313" key="5">
    <source>
        <dbReference type="Proteomes" id="UP000002484"/>
    </source>
</evidence>
<evidence type="ECO:0000313" key="4">
    <source>
        <dbReference type="EMBL" id="ADP84415.1"/>
    </source>
</evidence>
<dbReference type="GO" id="GO:0003677">
    <property type="term" value="F:DNA binding"/>
    <property type="evidence" value="ECO:0007669"/>
    <property type="project" value="UniProtKB-KW"/>
</dbReference>
<name>E3J751_PSEI1</name>
<dbReference type="AlphaFoldDB" id="E3J751"/>
<feature type="domain" description="DNA helicase DnaB-like N-terminal" evidence="3">
    <location>
        <begin position="18"/>
        <end position="122"/>
    </location>
</feature>
<dbReference type="GO" id="GO:0003678">
    <property type="term" value="F:DNA helicase activity"/>
    <property type="evidence" value="ECO:0007669"/>
    <property type="project" value="InterPro"/>
</dbReference>
<dbReference type="Gene3D" id="1.10.860.10">
    <property type="entry name" value="DNAb Helicase, Chain A"/>
    <property type="match status" value="1"/>
</dbReference>
<dbReference type="PANTHER" id="PTHR30153">
    <property type="entry name" value="REPLICATIVE DNA HELICASE DNAB"/>
    <property type="match status" value="1"/>
</dbReference>
<keyword evidence="4" id="KW-0067">ATP-binding</keyword>
<keyword evidence="4" id="KW-0378">Hydrolase</keyword>
<dbReference type="eggNOG" id="COG0305">
    <property type="taxonomic scope" value="Bacteria"/>
</dbReference>
<evidence type="ECO:0000256" key="1">
    <source>
        <dbReference type="ARBA" id="ARBA00022705"/>
    </source>
</evidence>
<keyword evidence="4" id="KW-0347">Helicase</keyword>
<dbReference type="KEGG" id="fri:FraEuI1c_6434"/>
<keyword evidence="2" id="KW-0238">DNA-binding</keyword>
<protein>
    <submittedName>
        <fullName evidence="4">DnaB domain protein helicase domain protein</fullName>
    </submittedName>
</protein>
<dbReference type="SUPFAM" id="SSF52540">
    <property type="entry name" value="P-loop containing nucleoside triphosphate hydrolases"/>
    <property type="match status" value="1"/>
</dbReference>
<proteinExistence type="predicted"/>
<dbReference type="GO" id="GO:0005829">
    <property type="term" value="C:cytosol"/>
    <property type="evidence" value="ECO:0007669"/>
    <property type="project" value="TreeGrafter"/>
</dbReference>
<reference evidence="4 5" key="1">
    <citation type="submission" date="2010-10" db="EMBL/GenBank/DDBJ databases">
        <title>Complete sequence of Frankia sp. EuI1c.</title>
        <authorList>
            <consortium name="US DOE Joint Genome Institute"/>
            <person name="Lucas S."/>
            <person name="Copeland A."/>
            <person name="Lapidus A."/>
            <person name="Cheng J.-F."/>
            <person name="Bruce D."/>
            <person name="Goodwin L."/>
            <person name="Pitluck S."/>
            <person name="Chertkov O."/>
            <person name="Detter J.C."/>
            <person name="Han C."/>
            <person name="Tapia R."/>
            <person name="Land M."/>
            <person name="Hauser L."/>
            <person name="Jeffries C."/>
            <person name="Kyrpides N."/>
            <person name="Ivanova N."/>
            <person name="Mikhailova N."/>
            <person name="Beauchemin N."/>
            <person name="Sen A."/>
            <person name="Sur S.A."/>
            <person name="Gtari M."/>
            <person name="Wall L."/>
            <person name="Tisa L."/>
            <person name="Woyke T."/>
        </authorList>
    </citation>
    <scope>NUCLEOTIDE SEQUENCE [LARGE SCALE GENOMIC DNA]</scope>
    <source>
        <strain evidence="5">DSM 45817 / CECT 9037 / EuI1c</strain>
    </source>
</reference>
<dbReference type="InParanoid" id="E3J751"/>
<dbReference type="EMBL" id="CP002299">
    <property type="protein sequence ID" value="ADP84415.1"/>
    <property type="molecule type" value="Genomic_DNA"/>
</dbReference>
<dbReference type="GO" id="GO:0006260">
    <property type="term" value="P:DNA replication"/>
    <property type="evidence" value="ECO:0007669"/>
    <property type="project" value="UniProtKB-KW"/>
</dbReference>
<dbReference type="InterPro" id="IPR027417">
    <property type="entry name" value="P-loop_NTPase"/>
</dbReference>
<dbReference type="Pfam" id="PF13481">
    <property type="entry name" value="AAA_25"/>
    <property type="match status" value="1"/>
</dbReference>
<keyword evidence="1" id="KW-0235">DNA replication</keyword>
<dbReference type="eggNOG" id="COG3598">
    <property type="taxonomic scope" value="Bacteria"/>
</dbReference>
<dbReference type="Pfam" id="PF00772">
    <property type="entry name" value="DnaB"/>
    <property type="match status" value="1"/>
</dbReference>
<dbReference type="Gene3D" id="3.40.50.300">
    <property type="entry name" value="P-loop containing nucleotide triphosphate hydrolases"/>
    <property type="match status" value="1"/>
</dbReference>
<dbReference type="GO" id="GO:0005524">
    <property type="term" value="F:ATP binding"/>
    <property type="evidence" value="ECO:0007669"/>
    <property type="project" value="InterPro"/>
</dbReference>
<gene>
    <name evidence="4" type="ordered locus">FraEuI1c_6434</name>
</gene>
<organism evidence="4 5">
    <name type="scientific">Pseudofrankia inefficax (strain DSM 45817 / CECT 9037 / DDB 130130 / EuI1c)</name>
    <name type="common">Frankia inefficax</name>
    <dbReference type="NCBI Taxonomy" id="298654"/>
    <lineage>
        <taxon>Bacteria</taxon>
        <taxon>Bacillati</taxon>
        <taxon>Actinomycetota</taxon>
        <taxon>Actinomycetes</taxon>
        <taxon>Frankiales</taxon>
        <taxon>Frankiaceae</taxon>
        <taxon>Pseudofrankia</taxon>
    </lineage>
</organism>
<accession>E3J751</accession>